<accession>A0A9W7A7N8</accession>
<dbReference type="GO" id="GO:0061136">
    <property type="term" value="P:regulation of proteasomal protein catabolic process"/>
    <property type="evidence" value="ECO:0007669"/>
    <property type="project" value="TreeGrafter"/>
</dbReference>
<dbReference type="AlphaFoldDB" id="A0A9W7A7N8"/>
<evidence type="ECO:0000256" key="3">
    <source>
        <dbReference type="SAM" id="MobiDB-lite"/>
    </source>
</evidence>
<dbReference type="Pfam" id="PF02252">
    <property type="entry name" value="PA28_C"/>
    <property type="match status" value="2"/>
</dbReference>
<dbReference type="EMBL" id="BRXZ01001175">
    <property type="protein sequence ID" value="GMH64402.1"/>
    <property type="molecule type" value="Genomic_DNA"/>
</dbReference>
<keyword evidence="6" id="KW-1185">Reference proteome</keyword>
<dbReference type="GO" id="GO:0005654">
    <property type="term" value="C:nucleoplasm"/>
    <property type="evidence" value="ECO:0007669"/>
    <property type="project" value="TreeGrafter"/>
</dbReference>
<gene>
    <name evidence="5" type="ORF">TrRE_jg3069</name>
</gene>
<name>A0A9W7A7N8_9STRA</name>
<feature type="compositionally biased region" description="Basic and acidic residues" evidence="3">
    <location>
        <begin position="167"/>
        <end position="178"/>
    </location>
</feature>
<feature type="region of interest" description="Disordered" evidence="3">
    <location>
        <begin position="160"/>
        <end position="241"/>
    </location>
</feature>
<dbReference type="Proteomes" id="UP001165082">
    <property type="component" value="Unassembled WGS sequence"/>
</dbReference>
<dbReference type="InterPro" id="IPR003186">
    <property type="entry name" value="PA28_C"/>
</dbReference>
<dbReference type="PANTHER" id="PTHR10660">
    <property type="entry name" value="PROTEASOME REGULATOR PA28"/>
    <property type="match status" value="1"/>
</dbReference>
<dbReference type="OrthoDB" id="6591885at2759"/>
<proteinExistence type="inferred from homology"/>
<feature type="compositionally biased region" description="Low complexity" evidence="3">
    <location>
        <begin position="216"/>
        <end position="241"/>
    </location>
</feature>
<dbReference type="InterPro" id="IPR036997">
    <property type="entry name" value="PA28_C_sf"/>
</dbReference>
<feature type="domain" description="Proteasome activator PA28 C-terminal" evidence="4">
    <location>
        <begin position="62"/>
        <end position="143"/>
    </location>
</feature>
<dbReference type="GO" id="GO:0061133">
    <property type="term" value="F:endopeptidase activator activity"/>
    <property type="evidence" value="ECO:0007669"/>
    <property type="project" value="TreeGrafter"/>
</dbReference>
<comment type="caution">
    <text evidence="5">The sequence shown here is derived from an EMBL/GenBank/DDBJ whole genome shotgun (WGS) entry which is preliminary data.</text>
</comment>
<evidence type="ECO:0000313" key="5">
    <source>
        <dbReference type="EMBL" id="GMH64402.1"/>
    </source>
</evidence>
<comment type="similarity">
    <text evidence="1">Belongs to the PA28 family.</text>
</comment>
<dbReference type="Gene3D" id="1.20.120.180">
    <property type="entry name" value="Proteasome activator pa28, C-terminal domain"/>
    <property type="match status" value="1"/>
</dbReference>
<sequence>MSTQPSNLTVKQYEDALNRLMPLATEIHALLTSSFPDDTTASVRSRFEQELTASVVLSGSPNSAVPGLLTKCEPLLESVQSSLWHVTRHIHLLTPKVEDGNNFGADVQNMVLKFVQERESLVSGYMGDYATYFWQRGNCMEKIGGAKWRGDSGKTVVTEEVSVSLSGDDKEVKDEEKAGGSACSSEDAPSSEDAKPAAPAAKGKKRKADEGAAPPTQSSSTTNKKTSSTSTKKTETTKSSTATPVDVLPDYLSYLVSLDVKWYLYLKDSLRQAADSCLMVKDMVEKNREKIEHPKGGADGGQNSMSMF</sequence>
<dbReference type="InterPro" id="IPR036252">
    <property type="entry name" value="Proteasome_activ_sf"/>
</dbReference>
<protein>
    <recommendedName>
        <fullName evidence="4">Proteasome activator PA28 C-terminal domain-containing protein</fullName>
    </recommendedName>
</protein>
<evidence type="ECO:0000259" key="4">
    <source>
        <dbReference type="Pfam" id="PF02252"/>
    </source>
</evidence>
<keyword evidence="2" id="KW-0647">Proteasome</keyword>
<evidence type="ECO:0000256" key="2">
    <source>
        <dbReference type="ARBA" id="ARBA00022942"/>
    </source>
</evidence>
<dbReference type="GO" id="GO:0005737">
    <property type="term" value="C:cytoplasm"/>
    <property type="evidence" value="ECO:0007669"/>
    <property type="project" value="TreeGrafter"/>
</dbReference>
<dbReference type="GO" id="GO:2000045">
    <property type="term" value="P:regulation of G1/S transition of mitotic cell cycle"/>
    <property type="evidence" value="ECO:0007669"/>
    <property type="project" value="TreeGrafter"/>
</dbReference>
<feature type="domain" description="Proteasome activator PA28 C-terminal" evidence="4">
    <location>
        <begin position="246"/>
        <end position="297"/>
    </location>
</feature>
<reference evidence="5" key="1">
    <citation type="submission" date="2022-07" db="EMBL/GenBank/DDBJ databases">
        <title>Genome analysis of Parmales, a sister group of diatoms, reveals the evolutionary specialization of diatoms from phago-mixotrophs to photoautotrophs.</title>
        <authorList>
            <person name="Ban H."/>
            <person name="Sato S."/>
            <person name="Yoshikawa S."/>
            <person name="Kazumasa Y."/>
            <person name="Nakamura Y."/>
            <person name="Ichinomiya M."/>
            <person name="Saitoh K."/>
            <person name="Sato N."/>
            <person name="Blanc-Mathieu R."/>
            <person name="Endo H."/>
            <person name="Kuwata A."/>
            <person name="Ogata H."/>
        </authorList>
    </citation>
    <scope>NUCLEOTIDE SEQUENCE</scope>
</reference>
<organism evidence="5 6">
    <name type="scientific">Triparma retinervis</name>
    <dbReference type="NCBI Taxonomy" id="2557542"/>
    <lineage>
        <taxon>Eukaryota</taxon>
        <taxon>Sar</taxon>
        <taxon>Stramenopiles</taxon>
        <taxon>Ochrophyta</taxon>
        <taxon>Bolidophyceae</taxon>
        <taxon>Parmales</taxon>
        <taxon>Triparmaceae</taxon>
        <taxon>Triparma</taxon>
    </lineage>
</organism>
<dbReference type="PANTHER" id="PTHR10660:SF2">
    <property type="entry name" value="LD45860P"/>
    <property type="match status" value="1"/>
</dbReference>
<evidence type="ECO:0000256" key="1">
    <source>
        <dbReference type="ARBA" id="ARBA00005883"/>
    </source>
</evidence>
<dbReference type="GO" id="GO:0008537">
    <property type="term" value="C:proteasome activator complex"/>
    <property type="evidence" value="ECO:0007669"/>
    <property type="project" value="InterPro"/>
</dbReference>
<dbReference type="SUPFAM" id="SSF47216">
    <property type="entry name" value="Proteasome activator"/>
    <property type="match status" value="2"/>
</dbReference>
<evidence type="ECO:0000313" key="6">
    <source>
        <dbReference type="Proteomes" id="UP001165082"/>
    </source>
</evidence>
<dbReference type="InterPro" id="IPR009077">
    <property type="entry name" value="Proteasome_activ_PA28"/>
</dbReference>